<gene>
    <name evidence="1" type="ORF">HB943_06600</name>
</gene>
<dbReference type="AlphaFoldDB" id="A0A841Z731"/>
<reference evidence="1 2" key="1">
    <citation type="submission" date="2020-03" db="EMBL/GenBank/DDBJ databases">
        <title>Soil Listeria distribution.</title>
        <authorList>
            <person name="Liao J."/>
            <person name="Wiedmann M."/>
        </authorList>
    </citation>
    <scope>NUCLEOTIDE SEQUENCE [LARGE SCALE GENOMIC DNA]</scope>
    <source>
        <strain evidence="1 2">FSL L7-1523</strain>
    </source>
</reference>
<evidence type="ECO:0000313" key="2">
    <source>
        <dbReference type="Proteomes" id="UP000564536"/>
    </source>
</evidence>
<organism evidence="1 2">
    <name type="scientific">Listeria weihenstephanensis</name>
    <dbReference type="NCBI Taxonomy" id="1006155"/>
    <lineage>
        <taxon>Bacteria</taxon>
        <taxon>Bacillati</taxon>
        <taxon>Bacillota</taxon>
        <taxon>Bacilli</taxon>
        <taxon>Bacillales</taxon>
        <taxon>Listeriaceae</taxon>
        <taxon>Listeria</taxon>
    </lineage>
</organism>
<accession>A0A841Z731</accession>
<name>A0A841Z731_9LIST</name>
<sequence length="119" mass="13757">MQLRHVEQVAKDAGIGLEGIKVKIIRDTDLVNREFYGRAVPKGNSIELYPRAFTDKENLIMTLGHERMHVYQIKTFGAPDNSRMLGLYEKGAELSEPEWLNYYYTNNNVKANDFFKEGK</sequence>
<dbReference type="Proteomes" id="UP000564536">
    <property type="component" value="Unassembled WGS sequence"/>
</dbReference>
<protein>
    <recommendedName>
        <fullName evidence="3">DUF4157 domain-containing protein</fullName>
    </recommendedName>
</protein>
<comment type="caution">
    <text evidence="1">The sequence shown here is derived from an EMBL/GenBank/DDBJ whole genome shotgun (WGS) entry which is preliminary data.</text>
</comment>
<evidence type="ECO:0000313" key="1">
    <source>
        <dbReference type="EMBL" id="MBC1500267.1"/>
    </source>
</evidence>
<evidence type="ECO:0008006" key="3">
    <source>
        <dbReference type="Google" id="ProtNLM"/>
    </source>
</evidence>
<proteinExistence type="predicted"/>
<dbReference type="EMBL" id="JAARRL010000008">
    <property type="protein sequence ID" value="MBC1500267.1"/>
    <property type="molecule type" value="Genomic_DNA"/>
</dbReference>